<organism evidence="2 3">
    <name type="scientific">Penicillium egyptiacum</name>
    <dbReference type="NCBI Taxonomy" id="1303716"/>
    <lineage>
        <taxon>Eukaryota</taxon>
        <taxon>Fungi</taxon>
        <taxon>Dikarya</taxon>
        <taxon>Ascomycota</taxon>
        <taxon>Pezizomycotina</taxon>
        <taxon>Eurotiomycetes</taxon>
        <taxon>Eurotiomycetidae</taxon>
        <taxon>Eurotiales</taxon>
        <taxon>Aspergillaceae</taxon>
        <taxon>Penicillium</taxon>
    </lineage>
</organism>
<proteinExistence type="predicted"/>
<dbReference type="AlphaFoldDB" id="A0A9W4KJM3"/>
<protein>
    <recommendedName>
        <fullName evidence="1">Peptidase A2 domain-containing protein</fullName>
    </recommendedName>
</protein>
<evidence type="ECO:0000313" key="2">
    <source>
        <dbReference type="EMBL" id="CAG8908698.1"/>
    </source>
</evidence>
<keyword evidence="3" id="KW-1185">Reference proteome</keyword>
<accession>A0A9W4KJM3</accession>
<dbReference type="OrthoDB" id="4653208at2759"/>
<feature type="domain" description="Peptidase A2" evidence="1">
    <location>
        <begin position="178"/>
        <end position="201"/>
    </location>
</feature>
<gene>
    <name evidence="2" type="ORF">PEGY_LOCUS9477</name>
</gene>
<evidence type="ECO:0000313" key="3">
    <source>
        <dbReference type="Proteomes" id="UP001154252"/>
    </source>
</evidence>
<comment type="caution">
    <text evidence="2">The sequence shown here is derived from an EMBL/GenBank/DDBJ whole genome shotgun (WGS) entry which is preliminary data.</text>
</comment>
<evidence type="ECO:0000259" key="1">
    <source>
        <dbReference type="PROSITE" id="PS50175"/>
    </source>
</evidence>
<dbReference type="InterPro" id="IPR001995">
    <property type="entry name" value="Peptidase_A2_cat"/>
</dbReference>
<sequence>MDTPEIRTLHPRDVLRQLADSMNCKHNKLSVTLPVHTTWRSAIQAVEAALGDVDEDFLLMPRGTGNRRAIREMALQAASELRSEQAASGLRSANVLGLPIRTSVDLGTVEPRPPRNEATRERLRKIAKEAAADTGFPDPYVSLWPTLQDKCLPIIRGNLTLRALDGNAFDPVCELKEMEMIFDTGAHRTIIAEELLPAAFREHLKDPVHDLYRSNDCLSVQVDAGIALTNCPAVLEAIALIVPRAKMPNQLLGILFGQITCIDRLSLQAIPRRILLAKKENISEEFWGDIVLDAYLDFQDEVVSL</sequence>
<dbReference type="PROSITE" id="PS50175">
    <property type="entry name" value="ASP_PROT_RETROV"/>
    <property type="match status" value="1"/>
</dbReference>
<dbReference type="GO" id="GO:0006508">
    <property type="term" value="P:proteolysis"/>
    <property type="evidence" value="ECO:0007669"/>
    <property type="project" value="InterPro"/>
</dbReference>
<dbReference type="Proteomes" id="UP001154252">
    <property type="component" value="Unassembled WGS sequence"/>
</dbReference>
<reference evidence="2" key="1">
    <citation type="submission" date="2021-07" db="EMBL/GenBank/DDBJ databases">
        <authorList>
            <person name="Branca A.L. A."/>
        </authorList>
    </citation>
    <scope>NUCLEOTIDE SEQUENCE</scope>
</reference>
<dbReference type="EMBL" id="CAJVRC010000895">
    <property type="protein sequence ID" value="CAG8908698.1"/>
    <property type="molecule type" value="Genomic_DNA"/>
</dbReference>
<name>A0A9W4KJM3_9EURO</name>
<dbReference type="GO" id="GO:0004190">
    <property type="term" value="F:aspartic-type endopeptidase activity"/>
    <property type="evidence" value="ECO:0007669"/>
    <property type="project" value="InterPro"/>
</dbReference>